<evidence type="ECO:0000256" key="2">
    <source>
        <dbReference type="ARBA" id="ARBA00004613"/>
    </source>
</evidence>
<dbReference type="InterPro" id="IPR011841">
    <property type="entry name" value="T3SS_needle_YscF"/>
</dbReference>
<dbReference type="GO" id="GO:0030254">
    <property type="term" value="P:protein secretion by the type III secretion system"/>
    <property type="evidence" value="ECO:0007669"/>
    <property type="project" value="InterPro"/>
</dbReference>
<sequence length="71" mass="7833">MNLDAIVAQMGSQVDRVSNDAETAIQSDVLNDPRSMLNAQFAMQQYSVMIGYESAVMKSIKDMMMGIISKI</sequence>
<evidence type="ECO:0000256" key="4">
    <source>
        <dbReference type="ARBA" id="ARBA00022525"/>
    </source>
</evidence>
<reference evidence="8 10" key="1">
    <citation type="submission" date="2018-05" db="EMBL/GenBank/DDBJ databases">
        <title>Genome sequencing, assembly and analysis of the novel insecticidal bacterium, Chromobacterium phragmitis.</title>
        <authorList>
            <person name="Sparks M.E."/>
            <person name="Blackburn M.B."/>
            <person name="Gundersen-Rindal D.E."/>
        </authorList>
    </citation>
    <scope>NUCLEOTIDE SEQUENCE [LARGE SCALE GENOMIC DNA]</scope>
    <source>
        <strain evidence="8">IIBBL 274-1</strain>
    </source>
</reference>
<evidence type="ECO:0000256" key="1">
    <source>
        <dbReference type="ARBA" id="ARBA00004241"/>
    </source>
</evidence>
<dbReference type="SUPFAM" id="SSF140129">
    <property type="entry name" value="MxiH-like"/>
    <property type="match status" value="1"/>
</dbReference>
<reference evidence="9 11" key="2">
    <citation type="submission" date="2024-05" db="EMBL/GenBank/DDBJ databases">
        <authorList>
            <person name="De Oliveira J.P."/>
            <person name="Noriler S.A."/>
            <person name="De Oliveira A.G."/>
            <person name="Sipoli D.S."/>
        </authorList>
    </citation>
    <scope>NUCLEOTIDE SEQUENCE [LARGE SCALE GENOMIC DNA]</scope>
    <source>
        <strain evidence="9 11">LABIM192</strain>
    </source>
</reference>
<dbReference type="InterPro" id="IPR037203">
    <property type="entry name" value="T3SS_needle-like_sf"/>
</dbReference>
<dbReference type="KEGG" id="chrb:DK843_17480"/>
<keyword evidence="4" id="KW-0964">Secreted</keyword>
<dbReference type="Proteomes" id="UP000252038">
    <property type="component" value="Chromosome"/>
</dbReference>
<dbReference type="RefSeq" id="WP_114061666.1">
    <property type="nucleotide sequence ID" value="NZ_CP029495.1"/>
</dbReference>
<dbReference type="InterPro" id="IPR021123">
    <property type="entry name" value="T3SS_needle-like"/>
</dbReference>
<dbReference type="OrthoDB" id="6428648at2"/>
<evidence type="ECO:0000256" key="5">
    <source>
        <dbReference type="ARBA" id="ARBA00022927"/>
    </source>
</evidence>
<dbReference type="NCBIfam" id="TIGR02105">
    <property type="entry name" value="III_needle"/>
    <property type="match status" value="1"/>
</dbReference>
<dbReference type="EMBL" id="JBDXMI010000001">
    <property type="protein sequence ID" value="MEO9384589.1"/>
    <property type="molecule type" value="Genomic_DNA"/>
</dbReference>
<keyword evidence="3" id="KW-0813">Transport</keyword>
<keyword evidence="11" id="KW-1185">Reference proteome</keyword>
<protein>
    <submittedName>
        <fullName evidence="8">EscF/YscF/HrpA family type III secretion system needle major subunit</fullName>
    </submittedName>
    <submittedName>
        <fullName evidence="9">Type III secretion system needle filament subunit SctF</fullName>
    </submittedName>
</protein>
<dbReference type="Proteomes" id="UP001462502">
    <property type="component" value="Unassembled WGS sequence"/>
</dbReference>
<accession>A0A344UKZ2</accession>
<evidence type="ECO:0000313" key="8">
    <source>
        <dbReference type="EMBL" id="AXE35940.1"/>
    </source>
</evidence>
<dbReference type="KEGG" id="chri:DK842_12045"/>
<proteinExistence type="inferred from homology"/>
<evidence type="ECO:0000313" key="10">
    <source>
        <dbReference type="Proteomes" id="UP000252038"/>
    </source>
</evidence>
<dbReference type="GO" id="GO:0005576">
    <property type="term" value="C:extracellular region"/>
    <property type="evidence" value="ECO:0007669"/>
    <property type="project" value="UniProtKB-SubCell"/>
</dbReference>
<dbReference type="EMBL" id="CP029554">
    <property type="protein sequence ID" value="AXE35940.1"/>
    <property type="molecule type" value="Genomic_DNA"/>
</dbReference>
<organism evidence="8 10">
    <name type="scientific">Chromobacterium phragmitis</name>
    <dbReference type="NCBI Taxonomy" id="2202141"/>
    <lineage>
        <taxon>Bacteria</taxon>
        <taxon>Pseudomonadati</taxon>
        <taxon>Pseudomonadota</taxon>
        <taxon>Betaproteobacteria</taxon>
        <taxon>Neisseriales</taxon>
        <taxon>Chromobacteriaceae</taxon>
        <taxon>Chromobacterium</taxon>
    </lineage>
</organism>
<evidence type="ECO:0000256" key="6">
    <source>
        <dbReference type="ARBA" id="ARBA00023026"/>
    </source>
</evidence>
<comment type="subcellular location">
    <subcellularLocation>
        <location evidence="1">Cell surface</location>
    </subcellularLocation>
    <subcellularLocation>
        <location evidence="2">Secreted</location>
    </subcellularLocation>
</comment>
<dbReference type="AlphaFoldDB" id="A0A344UKZ2"/>
<dbReference type="GO" id="GO:0030257">
    <property type="term" value="C:type III protein secretion system complex"/>
    <property type="evidence" value="ECO:0007669"/>
    <property type="project" value="InterPro"/>
</dbReference>
<evidence type="ECO:0000313" key="11">
    <source>
        <dbReference type="Proteomes" id="UP001462502"/>
    </source>
</evidence>
<keyword evidence="5" id="KW-0653">Protein transport</keyword>
<gene>
    <name evidence="9" type="primary">sctF</name>
    <name evidence="9" type="ORF">ABI908_10830</name>
    <name evidence="8" type="ORF">DK843_17480</name>
</gene>
<dbReference type="Gene3D" id="1.20.58.90">
    <property type="match status" value="1"/>
</dbReference>
<dbReference type="GO" id="GO:0009986">
    <property type="term" value="C:cell surface"/>
    <property type="evidence" value="ECO:0007669"/>
    <property type="project" value="UniProtKB-SubCell"/>
</dbReference>
<keyword evidence="6" id="KW-0843">Virulence</keyword>
<evidence type="ECO:0000313" key="9">
    <source>
        <dbReference type="EMBL" id="MEO9384589.1"/>
    </source>
</evidence>
<comment type="similarity">
    <text evidence="7">Belongs to the SctF family.</text>
</comment>
<evidence type="ECO:0000256" key="7">
    <source>
        <dbReference type="ARBA" id="ARBA00035658"/>
    </source>
</evidence>
<evidence type="ECO:0000256" key="3">
    <source>
        <dbReference type="ARBA" id="ARBA00022448"/>
    </source>
</evidence>
<name>A0A344UKZ2_9NEIS</name>
<dbReference type="Pfam" id="PF09392">
    <property type="entry name" value="T3SS_needle_F"/>
    <property type="match status" value="1"/>
</dbReference>